<dbReference type="InParanoid" id="A0A5F8GJ28"/>
<protein>
    <submittedName>
        <fullName evidence="1">Uncharacterized protein</fullName>
    </submittedName>
</protein>
<organism evidence="1 2">
    <name type="scientific">Monodelphis domestica</name>
    <name type="common">Gray short-tailed opossum</name>
    <dbReference type="NCBI Taxonomy" id="13616"/>
    <lineage>
        <taxon>Eukaryota</taxon>
        <taxon>Metazoa</taxon>
        <taxon>Chordata</taxon>
        <taxon>Craniata</taxon>
        <taxon>Vertebrata</taxon>
        <taxon>Euteleostomi</taxon>
        <taxon>Mammalia</taxon>
        <taxon>Metatheria</taxon>
        <taxon>Didelphimorphia</taxon>
        <taxon>Didelphidae</taxon>
        <taxon>Monodelphis</taxon>
    </lineage>
</organism>
<proteinExistence type="predicted"/>
<evidence type="ECO:0000313" key="2">
    <source>
        <dbReference type="Proteomes" id="UP000002280"/>
    </source>
</evidence>
<accession>A0A5F8GJ28</accession>
<dbReference type="AlphaFoldDB" id="A0A5F8GJ28"/>
<reference evidence="1" key="2">
    <citation type="submission" date="2025-08" db="UniProtKB">
        <authorList>
            <consortium name="Ensembl"/>
        </authorList>
    </citation>
    <scope>IDENTIFICATION</scope>
</reference>
<evidence type="ECO:0000313" key="1">
    <source>
        <dbReference type="Ensembl" id="ENSMODP00000047477.1"/>
    </source>
</evidence>
<reference evidence="1 2" key="1">
    <citation type="journal article" date="2007" name="Nature">
        <title>Genome of the marsupial Monodelphis domestica reveals innovation in non-coding sequences.</title>
        <authorList>
            <person name="Mikkelsen T.S."/>
            <person name="Wakefield M.J."/>
            <person name="Aken B."/>
            <person name="Amemiya C.T."/>
            <person name="Chang J.L."/>
            <person name="Duke S."/>
            <person name="Garber M."/>
            <person name="Gentles A.J."/>
            <person name="Goodstadt L."/>
            <person name="Heger A."/>
            <person name="Jurka J."/>
            <person name="Kamal M."/>
            <person name="Mauceli E."/>
            <person name="Searle S.M."/>
            <person name="Sharpe T."/>
            <person name="Baker M.L."/>
            <person name="Batzer M.A."/>
            <person name="Benos P.V."/>
            <person name="Belov K."/>
            <person name="Clamp M."/>
            <person name="Cook A."/>
            <person name="Cuff J."/>
            <person name="Das R."/>
            <person name="Davidow L."/>
            <person name="Deakin J.E."/>
            <person name="Fazzari M.J."/>
            <person name="Glass J.L."/>
            <person name="Grabherr M."/>
            <person name="Greally J.M."/>
            <person name="Gu W."/>
            <person name="Hore T.A."/>
            <person name="Huttley G.A."/>
            <person name="Kleber M."/>
            <person name="Jirtle R.L."/>
            <person name="Koina E."/>
            <person name="Lee J.T."/>
            <person name="Mahony S."/>
            <person name="Marra M.A."/>
            <person name="Miller R.D."/>
            <person name="Nicholls R.D."/>
            <person name="Oda M."/>
            <person name="Papenfuss A.T."/>
            <person name="Parra Z.E."/>
            <person name="Pollock D.D."/>
            <person name="Ray D.A."/>
            <person name="Schein J.E."/>
            <person name="Speed T.P."/>
            <person name="Thompson K."/>
            <person name="VandeBerg J.L."/>
            <person name="Wade C.M."/>
            <person name="Walker J.A."/>
            <person name="Waters P.D."/>
            <person name="Webber C."/>
            <person name="Weidman J.R."/>
            <person name="Xie X."/>
            <person name="Zody M.C."/>
            <person name="Baldwin J."/>
            <person name="Abdouelleil A."/>
            <person name="Abdulkadir J."/>
            <person name="Abebe A."/>
            <person name="Abera B."/>
            <person name="Abreu J."/>
            <person name="Acer S.C."/>
            <person name="Aftuck L."/>
            <person name="Alexander A."/>
            <person name="An P."/>
            <person name="Anderson E."/>
            <person name="Anderson S."/>
            <person name="Arachi H."/>
            <person name="Azer M."/>
            <person name="Bachantsang P."/>
            <person name="Barry A."/>
            <person name="Bayul T."/>
            <person name="Berlin A."/>
            <person name="Bessette D."/>
            <person name="Bloom T."/>
            <person name="Bloom T."/>
            <person name="Boguslavskiy L."/>
            <person name="Bonnet C."/>
            <person name="Boukhgalter B."/>
            <person name="Bourzgui I."/>
            <person name="Brown A."/>
            <person name="Cahill P."/>
            <person name="Channer S."/>
            <person name="Cheshatsang Y."/>
            <person name="Chuda L."/>
            <person name="Citroen M."/>
            <person name="Collymore A."/>
            <person name="Cooke P."/>
            <person name="Costello M."/>
            <person name="D'Aco K."/>
            <person name="Daza R."/>
            <person name="De Haan G."/>
            <person name="DeGray S."/>
            <person name="DeMaso C."/>
            <person name="Dhargay N."/>
            <person name="Dooley K."/>
            <person name="Dooley E."/>
            <person name="Doricent M."/>
            <person name="Dorje P."/>
            <person name="Dorjee K."/>
            <person name="Dupes A."/>
            <person name="Elong R."/>
            <person name="Falk J."/>
            <person name="Farina A."/>
            <person name="Faro S."/>
            <person name="Ferguson D."/>
            <person name="Fisher S."/>
            <person name="Foley C.D."/>
            <person name="Franke A."/>
            <person name="Friedrich D."/>
            <person name="Gadbois L."/>
            <person name="Gearin G."/>
            <person name="Gearin C.R."/>
            <person name="Giannoukos G."/>
            <person name="Goode T."/>
            <person name="Graham J."/>
            <person name="Grandbois E."/>
            <person name="Grewal S."/>
            <person name="Gyaltsen K."/>
            <person name="Hafez N."/>
            <person name="Hagos B."/>
            <person name="Hall J."/>
            <person name="Henson C."/>
            <person name="Hollinger A."/>
            <person name="Honan T."/>
            <person name="Huard M.D."/>
            <person name="Hughes L."/>
            <person name="Hurhula B."/>
            <person name="Husby M.E."/>
            <person name="Kamat A."/>
            <person name="Kanga B."/>
            <person name="Kashin S."/>
            <person name="Khazanovich D."/>
            <person name="Kisner P."/>
            <person name="Lance K."/>
            <person name="Lara M."/>
            <person name="Lee W."/>
            <person name="Lennon N."/>
            <person name="Letendre F."/>
            <person name="LeVine R."/>
            <person name="Lipovsky A."/>
            <person name="Liu X."/>
            <person name="Liu J."/>
            <person name="Liu S."/>
            <person name="Lokyitsang T."/>
            <person name="Lokyitsang Y."/>
            <person name="Lubonja R."/>
            <person name="Lui A."/>
            <person name="MacDonald P."/>
            <person name="Magnisalis V."/>
            <person name="Maru K."/>
            <person name="Matthews C."/>
            <person name="McCusker W."/>
            <person name="McDonough S."/>
            <person name="Mehta T."/>
            <person name="Meldrim J."/>
            <person name="Meneus L."/>
            <person name="Mihai O."/>
            <person name="Mihalev A."/>
            <person name="Mihova T."/>
            <person name="Mittelman R."/>
            <person name="Mlenga V."/>
            <person name="Montmayeur A."/>
            <person name="Mulrain L."/>
            <person name="Navidi A."/>
            <person name="Naylor J."/>
            <person name="Negash T."/>
            <person name="Nguyen T."/>
            <person name="Nguyen N."/>
            <person name="Nicol R."/>
            <person name="Norbu C."/>
            <person name="Norbu N."/>
            <person name="Novod N."/>
            <person name="O'Neill B."/>
            <person name="Osman S."/>
            <person name="Markiewicz E."/>
            <person name="Oyono O.L."/>
            <person name="Patti C."/>
            <person name="Phunkhang P."/>
            <person name="Pierre F."/>
            <person name="Priest M."/>
            <person name="Raghuraman S."/>
            <person name="Rege F."/>
            <person name="Reyes R."/>
            <person name="Rise C."/>
            <person name="Rogov P."/>
            <person name="Ross K."/>
            <person name="Ryan E."/>
            <person name="Settipalli S."/>
            <person name="Shea T."/>
            <person name="Sherpa N."/>
            <person name="Shi L."/>
            <person name="Shih D."/>
            <person name="Sparrow T."/>
            <person name="Spaulding J."/>
            <person name="Stalker J."/>
            <person name="Stange-Thomann N."/>
            <person name="Stavropoulos S."/>
            <person name="Stone C."/>
            <person name="Strader C."/>
            <person name="Tesfaye S."/>
            <person name="Thomson T."/>
            <person name="Thoulutsang Y."/>
            <person name="Thoulutsang D."/>
            <person name="Topham K."/>
            <person name="Topping I."/>
            <person name="Tsamla T."/>
            <person name="Vassiliev H."/>
            <person name="Vo A."/>
            <person name="Wangchuk T."/>
            <person name="Wangdi T."/>
            <person name="Weiand M."/>
            <person name="Wilkinson J."/>
            <person name="Wilson A."/>
            <person name="Yadav S."/>
            <person name="Young G."/>
            <person name="Yu Q."/>
            <person name="Zembek L."/>
            <person name="Zhong D."/>
            <person name="Zimmer A."/>
            <person name="Zwirko Z."/>
            <person name="Jaffe D.B."/>
            <person name="Alvarez P."/>
            <person name="Brockman W."/>
            <person name="Butler J."/>
            <person name="Chin C."/>
            <person name="Gnerre S."/>
            <person name="MacCallum I."/>
            <person name="Graves J.A."/>
            <person name="Ponting C.P."/>
            <person name="Breen M."/>
            <person name="Samollow P.B."/>
            <person name="Lander E.S."/>
            <person name="Lindblad-Toh K."/>
        </authorList>
    </citation>
    <scope>NUCLEOTIDE SEQUENCE [LARGE SCALE GENOMIC DNA]</scope>
</reference>
<dbReference type="STRING" id="13616.ENSMODP00000047477"/>
<name>A0A5F8GJ28_MONDO</name>
<sequence>MVDIYKVVSFSFMVKTTDFVTLPSSKNTIRHCSGILCEVKCSEFQDLEVFCTRESNPHYGCNDQNKGNKCKAVKSCGKLMLKHQENIEA</sequence>
<reference evidence="1" key="3">
    <citation type="submission" date="2025-09" db="UniProtKB">
        <authorList>
            <consortium name="Ensembl"/>
        </authorList>
    </citation>
    <scope>IDENTIFICATION</scope>
</reference>
<dbReference type="Ensembl" id="ENSMODT00000060284.1">
    <property type="protein sequence ID" value="ENSMODP00000047477.1"/>
    <property type="gene ID" value="ENSMODG00000038772.1"/>
</dbReference>
<dbReference type="Proteomes" id="UP000002280">
    <property type="component" value="Chromosome 1"/>
</dbReference>
<keyword evidence="2" id="KW-1185">Reference proteome</keyword>